<feature type="domain" description="Porphobilinogen deaminase C-terminal" evidence="8">
    <location>
        <begin position="228"/>
        <end position="297"/>
    </location>
</feature>
<evidence type="ECO:0000256" key="6">
    <source>
        <dbReference type="HAMAP-Rule" id="MF_00260"/>
    </source>
</evidence>
<evidence type="ECO:0000256" key="3">
    <source>
        <dbReference type="ARBA" id="ARBA00022679"/>
    </source>
</evidence>
<dbReference type="SUPFAM" id="SSF54782">
    <property type="entry name" value="Porphobilinogen deaminase (hydroxymethylbilane synthase), C-terminal domain"/>
    <property type="match status" value="1"/>
</dbReference>
<dbReference type="PROSITE" id="PS00533">
    <property type="entry name" value="PORPHOBILINOGEN_DEAM"/>
    <property type="match status" value="1"/>
</dbReference>
<keyword evidence="3 6" id="KW-0808">Transferase</keyword>
<comment type="subunit">
    <text evidence="6">Monomer.</text>
</comment>
<evidence type="ECO:0000256" key="4">
    <source>
        <dbReference type="ARBA" id="ARBA00023244"/>
    </source>
</evidence>
<dbReference type="Pfam" id="PF01379">
    <property type="entry name" value="Porphobil_deam"/>
    <property type="match status" value="1"/>
</dbReference>
<comment type="caution">
    <text evidence="9">The sequence shown here is derived from an EMBL/GenBank/DDBJ whole genome shotgun (WGS) entry which is preliminary data.</text>
</comment>
<evidence type="ECO:0000259" key="8">
    <source>
        <dbReference type="Pfam" id="PF03900"/>
    </source>
</evidence>
<dbReference type="InterPro" id="IPR000860">
    <property type="entry name" value="HemC"/>
</dbReference>
<dbReference type="PANTHER" id="PTHR11557">
    <property type="entry name" value="PORPHOBILINOGEN DEAMINASE"/>
    <property type="match status" value="1"/>
</dbReference>
<protein>
    <recommendedName>
        <fullName evidence="6">Porphobilinogen deaminase</fullName>
        <shortName evidence="6">PBG</shortName>
        <ecNumber evidence="6">2.5.1.61</ecNumber>
    </recommendedName>
    <alternativeName>
        <fullName evidence="6">Hydroxymethylbilane synthase</fullName>
        <shortName evidence="6">HMBS</shortName>
    </alternativeName>
    <alternativeName>
        <fullName evidence="6">Pre-uroporphyrinogen synthase</fullName>
    </alternativeName>
</protein>
<comment type="catalytic activity">
    <reaction evidence="5 6">
        <text>4 porphobilinogen + H2O = hydroxymethylbilane + 4 NH4(+)</text>
        <dbReference type="Rhea" id="RHEA:13185"/>
        <dbReference type="ChEBI" id="CHEBI:15377"/>
        <dbReference type="ChEBI" id="CHEBI:28938"/>
        <dbReference type="ChEBI" id="CHEBI:57845"/>
        <dbReference type="ChEBI" id="CHEBI:58126"/>
        <dbReference type="EC" id="2.5.1.61"/>
    </reaction>
</comment>
<dbReference type="InterPro" id="IPR022417">
    <property type="entry name" value="Porphobilin_deaminase_N"/>
</dbReference>
<gene>
    <name evidence="6 9" type="primary">hemC</name>
    <name evidence="9" type="ORF">ACKQTC_02335</name>
</gene>
<dbReference type="PRINTS" id="PR00151">
    <property type="entry name" value="PORPHBDMNASE"/>
</dbReference>
<comment type="similarity">
    <text evidence="2 6">Belongs to the HMBS family.</text>
</comment>
<dbReference type="CDD" id="cd13646">
    <property type="entry name" value="PBP2_EcHMBS_like"/>
    <property type="match status" value="1"/>
</dbReference>
<name>A0ABW9GY11_9FIRM</name>
<dbReference type="InterPro" id="IPR022419">
    <property type="entry name" value="Porphobilin_deaminase_cofac_BS"/>
</dbReference>
<evidence type="ECO:0000256" key="1">
    <source>
        <dbReference type="ARBA" id="ARBA00002869"/>
    </source>
</evidence>
<keyword evidence="4 6" id="KW-0627">Porphyrin biosynthesis</keyword>
<evidence type="ECO:0000256" key="5">
    <source>
        <dbReference type="ARBA" id="ARBA00048169"/>
    </source>
</evidence>
<dbReference type="Gene3D" id="3.40.190.10">
    <property type="entry name" value="Periplasmic binding protein-like II"/>
    <property type="match status" value="2"/>
</dbReference>
<dbReference type="Gene3D" id="3.30.160.40">
    <property type="entry name" value="Porphobilinogen deaminase, C-terminal domain"/>
    <property type="match status" value="1"/>
</dbReference>
<dbReference type="Pfam" id="PF03900">
    <property type="entry name" value="Porphobil_deamC"/>
    <property type="match status" value="1"/>
</dbReference>
<proteinExistence type="inferred from homology"/>
<dbReference type="NCBIfam" id="TIGR00212">
    <property type="entry name" value="hemC"/>
    <property type="match status" value="1"/>
</dbReference>
<accession>A0ABW9GY11</accession>
<reference evidence="9 10" key="1">
    <citation type="journal article" date="2016" name="Int. J. Syst. Evol. Microbiol.">
        <title>Peptococcus simiae sp. nov., isolated from rhesus macaque faeces and emended description of the genus Peptococcus.</title>
        <authorList>
            <person name="Shkoporov A.N."/>
            <person name="Efimov B.A."/>
            <person name="Kondova I."/>
            <person name="Ouwerling B."/>
            <person name="Chaplin A.V."/>
            <person name="Shcherbakova V.A."/>
            <person name="Langermans J.A.M."/>
        </authorList>
    </citation>
    <scope>NUCLEOTIDE SEQUENCE [LARGE SCALE GENOMIC DNA]</scope>
    <source>
        <strain evidence="9 10">M108</strain>
    </source>
</reference>
<comment type="cofactor">
    <cofactor evidence="6">
        <name>dipyrromethane</name>
        <dbReference type="ChEBI" id="CHEBI:60342"/>
    </cofactor>
    <text evidence="6">Binds 1 dipyrromethane group covalently.</text>
</comment>
<keyword evidence="10" id="KW-1185">Reference proteome</keyword>
<dbReference type="EMBL" id="JBJUVG010000002">
    <property type="protein sequence ID" value="MFM9413207.1"/>
    <property type="molecule type" value="Genomic_DNA"/>
</dbReference>
<organism evidence="9 10">
    <name type="scientific">Peptococcus simiae</name>
    <dbReference type="NCBI Taxonomy" id="1643805"/>
    <lineage>
        <taxon>Bacteria</taxon>
        <taxon>Bacillati</taxon>
        <taxon>Bacillota</taxon>
        <taxon>Clostridia</taxon>
        <taxon>Eubacteriales</taxon>
        <taxon>Peptococcaceae</taxon>
        <taxon>Peptococcus</taxon>
    </lineage>
</organism>
<evidence type="ECO:0000256" key="2">
    <source>
        <dbReference type="ARBA" id="ARBA00005638"/>
    </source>
</evidence>
<dbReference type="InterPro" id="IPR022418">
    <property type="entry name" value="Porphobilinogen_deaminase_C"/>
</dbReference>
<feature type="modified residue" description="S-(dipyrrolylmethanemethyl)cysteine" evidence="6">
    <location>
        <position position="244"/>
    </location>
</feature>
<comment type="function">
    <text evidence="1 6">Tetrapolymerization of the monopyrrole PBG into the hydroxymethylbilane pre-uroporphyrinogen in several discrete steps.</text>
</comment>
<dbReference type="Proteomes" id="UP001631949">
    <property type="component" value="Unassembled WGS sequence"/>
</dbReference>
<dbReference type="HAMAP" id="MF_00260">
    <property type="entry name" value="Porphobil_deam"/>
    <property type="match status" value="1"/>
</dbReference>
<evidence type="ECO:0000259" key="7">
    <source>
        <dbReference type="Pfam" id="PF01379"/>
    </source>
</evidence>
<dbReference type="PIRSF" id="PIRSF001438">
    <property type="entry name" value="4pyrrol_synth_OHMeBilane_synth"/>
    <property type="match status" value="1"/>
</dbReference>
<comment type="miscellaneous">
    <text evidence="6">The porphobilinogen subunits are added to the dipyrromethane group.</text>
</comment>
<dbReference type="SUPFAM" id="SSF53850">
    <property type="entry name" value="Periplasmic binding protein-like II"/>
    <property type="match status" value="1"/>
</dbReference>
<evidence type="ECO:0000313" key="9">
    <source>
        <dbReference type="EMBL" id="MFM9413207.1"/>
    </source>
</evidence>
<dbReference type="GO" id="GO:0004418">
    <property type="term" value="F:hydroxymethylbilane synthase activity"/>
    <property type="evidence" value="ECO:0007669"/>
    <property type="project" value="UniProtKB-EC"/>
</dbReference>
<dbReference type="RefSeq" id="WP_408976823.1">
    <property type="nucleotide sequence ID" value="NZ_JBJUVG010000002.1"/>
</dbReference>
<sequence length="311" mass="33836">MIAKNKCRVGTRSSQLALWQTHHVIEALQAHFPETEFEVVEMSTKGDRILDQALSAIGDKGLFTRDLEEAMHSGAIDFAVHSLKDMPSVLPDGLGLTAMLKREDPRDALLAKNNVKRVEDLPAKAIVGTSSLRRKAQLLSKRPDLDVRDLRGNVQTRVRKFEEGPFDAAILAGAGLHRMAMEDYISDYLPLDHFIPAVGQGIVVVESRLDDELMLEMLAQINDKEAQTCSAAERAFMRRLEGGCQVPIGALASIEGEGLSLRGFLGRVDGSEAIIKEKQGAVAEAETLGQALAEDMLAGSGQAILNDIRKG</sequence>
<dbReference type="EC" id="2.5.1.61" evidence="6"/>
<dbReference type="PANTHER" id="PTHR11557:SF0">
    <property type="entry name" value="PORPHOBILINOGEN DEAMINASE"/>
    <property type="match status" value="1"/>
</dbReference>
<evidence type="ECO:0000313" key="10">
    <source>
        <dbReference type="Proteomes" id="UP001631949"/>
    </source>
</evidence>
<feature type="domain" description="Porphobilinogen deaminase N-terminal" evidence="7">
    <location>
        <begin position="8"/>
        <end position="214"/>
    </location>
</feature>
<dbReference type="InterPro" id="IPR036803">
    <property type="entry name" value="Porphobilinogen_deaminase_C_sf"/>
</dbReference>